<dbReference type="AlphaFoldDB" id="A0A1X7VKH9"/>
<protein>
    <submittedName>
        <fullName evidence="1">Uncharacterized protein</fullName>
    </submittedName>
</protein>
<accession>A0A1X7VKH9</accession>
<dbReference type="InParanoid" id="A0A1X7VKH9"/>
<dbReference type="EnsemblMetazoa" id="Aqu2.1.40542_001">
    <property type="protein sequence ID" value="Aqu2.1.40542_001"/>
    <property type="gene ID" value="Aqu2.1.40542"/>
</dbReference>
<reference evidence="1" key="1">
    <citation type="submission" date="2017-05" db="UniProtKB">
        <authorList>
            <consortium name="EnsemblMetazoa"/>
        </authorList>
    </citation>
    <scope>IDENTIFICATION</scope>
</reference>
<sequence length="52" mass="5932">VVLEIAWENVVLRSPLQGERTDNQNVWEENTEIEVIASFTANQRTLSVTCDL</sequence>
<evidence type="ECO:0000313" key="1">
    <source>
        <dbReference type="EnsemblMetazoa" id="Aqu2.1.40542_001"/>
    </source>
</evidence>
<name>A0A1X7VKH9_AMPQE</name>
<organism evidence="1">
    <name type="scientific">Amphimedon queenslandica</name>
    <name type="common">Sponge</name>
    <dbReference type="NCBI Taxonomy" id="400682"/>
    <lineage>
        <taxon>Eukaryota</taxon>
        <taxon>Metazoa</taxon>
        <taxon>Porifera</taxon>
        <taxon>Demospongiae</taxon>
        <taxon>Heteroscleromorpha</taxon>
        <taxon>Haplosclerida</taxon>
        <taxon>Niphatidae</taxon>
        <taxon>Amphimedon</taxon>
    </lineage>
</organism>
<proteinExistence type="predicted"/>